<evidence type="ECO:0000313" key="2">
    <source>
        <dbReference type="Proteomes" id="UP000318141"/>
    </source>
</evidence>
<dbReference type="GO" id="GO:0016740">
    <property type="term" value="F:transferase activity"/>
    <property type="evidence" value="ECO:0007669"/>
    <property type="project" value="UniProtKB-KW"/>
</dbReference>
<organism evidence="1 2">
    <name type="scientific">Cupriavidus gilardii J11</name>
    <dbReference type="NCBI Taxonomy" id="936133"/>
    <lineage>
        <taxon>Bacteria</taxon>
        <taxon>Pseudomonadati</taxon>
        <taxon>Pseudomonadota</taxon>
        <taxon>Betaproteobacteria</taxon>
        <taxon>Burkholderiales</taxon>
        <taxon>Burkholderiaceae</taxon>
        <taxon>Cupriavidus</taxon>
    </lineage>
</organism>
<dbReference type="Pfam" id="PF05014">
    <property type="entry name" value="Nuc_deoxyrib_tr"/>
    <property type="match status" value="1"/>
</dbReference>
<dbReference type="PANTHER" id="PTHR15364">
    <property type="entry name" value="2'-DEOXYNUCLEOSIDE 5'-PHOSPHATE N-HYDROLASE 1"/>
    <property type="match status" value="1"/>
</dbReference>
<dbReference type="InterPro" id="IPR051239">
    <property type="entry name" value="2'-dNMP_N-hydrolase"/>
</dbReference>
<dbReference type="OrthoDB" id="9795789at2"/>
<dbReference type="AlphaFoldDB" id="A0A562BM28"/>
<comment type="caution">
    <text evidence="1">The sequence shown here is derived from an EMBL/GenBank/DDBJ whole genome shotgun (WGS) entry which is preliminary data.</text>
</comment>
<dbReference type="Proteomes" id="UP000318141">
    <property type="component" value="Unassembled WGS sequence"/>
</dbReference>
<dbReference type="Gene3D" id="3.40.50.450">
    <property type="match status" value="1"/>
</dbReference>
<evidence type="ECO:0000313" key="1">
    <source>
        <dbReference type="EMBL" id="TWG86264.1"/>
    </source>
</evidence>
<proteinExistence type="predicted"/>
<dbReference type="SUPFAM" id="SSF52309">
    <property type="entry name" value="N-(deoxy)ribosyltransferase-like"/>
    <property type="match status" value="1"/>
</dbReference>
<accession>A0A562BM28</accession>
<dbReference type="InterPro" id="IPR007710">
    <property type="entry name" value="Nucleoside_deoxyribTrfase"/>
</dbReference>
<dbReference type="GO" id="GO:0009159">
    <property type="term" value="P:deoxyribonucleoside monophosphate catabolic process"/>
    <property type="evidence" value="ECO:0007669"/>
    <property type="project" value="TreeGrafter"/>
</dbReference>
<dbReference type="GO" id="GO:0070694">
    <property type="term" value="F:5-hydroxymethyl-dUMP N-hydrolase activity"/>
    <property type="evidence" value="ECO:0007669"/>
    <property type="project" value="TreeGrafter"/>
</dbReference>
<dbReference type="EMBL" id="VLJN01000014">
    <property type="protein sequence ID" value="TWG86264.1"/>
    <property type="molecule type" value="Genomic_DNA"/>
</dbReference>
<protein>
    <submittedName>
        <fullName evidence="1">Nucleoside deoxyribosyltransferase</fullName>
    </submittedName>
</protein>
<reference evidence="1 2" key="1">
    <citation type="submission" date="2019-07" db="EMBL/GenBank/DDBJ databases">
        <title>Genome sequencing of lignin-degrading bacterial isolates.</title>
        <authorList>
            <person name="Gladden J."/>
        </authorList>
    </citation>
    <scope>NUCLEOTIDE SEQUENCE [LARGE SCALE GENOMIC DNA]</scope>
    <source>
        <strain evidence="1 2">J11</strain>
    </source>
</reference>
<keyword evidence="2" id="KW-1185">Reference proteome</keyword>
<gene>
    <name evidence="1" type="ORF">L602_002100000530</name>
</gene>
<keyword evidence="1" id="KW-0808">Transferase</keyword>
<sequence>MPTVYLAGPDVFRQDALAHGERLKALCASYGFTGLFPLDQQLPAQLRGPAAAQWIYAANIELIRRADMVMANLDDFRGPGEPDSGTAFEVGFASALGKPVWAYSSDPGTIVDRATASRDGRGRPLDARGFEVEDFGLGKNLMLACSARLVRGGAEDCLRAMAAEVGGAEGSHTPPTPPSPPQ</sequence>
<dbReference type="PANTHER" id="PTHR15364:SF0">
    <property type="entry name" value="2'-DEOXYNUCLEOSIDE 5'-PHOSPHATE N-HYDROLASE 1"/>
    <property type="match status" value="1"/>
</dbReference>
<name>A0A562BM28_9BURK</name>